<organism evidence="7 8">
    <name type="scientific">Sphingomonas aliaeris</name>
    <dbReference type="NCBI Taxonomy" id="2759526"/>
    <lineage>
        <taxon>Bacteria</taxon>
        <taxon>Pseudomonadati</taxon>
        <taxon>Pseudomonadota</taxon>
        <taxon>Alphaproteobacteria</taxon>
        <taxon>Sphingomonadales</taxon>
        <taxon>Sphingomonadaceae</taxon>
        <taxon>Sphingomonas</taxon>
    </lineage>
</organism>
<dbReference type="PANTHER" id="PTHR34858:SF1">
    <property type="entry name" value="CYSO-CYSTEINE PEPTIDASE"/>
    <property type="match status" value="1"/>
</dbReference>
<reference evidence="8" key="1">
    <citation type="submission" date="2020-09" db="EMBL/GenBank/DDBJ databases">
        <title>Sphingomonas sp., a new species isolated from pork steak.</title>
        <authorList>
            <person name="Heidler von Heilborn D."/>
        </authorList>
    </citation>
    <scope>NUCLEOTIDE SEQUENCE [LARGE SCALE GENOMIC DNA]</scope>
</reference>
<keyword evidence="8" id="KW-1185">Reference proteome</keyword>
<evidence type="ECO:0000256" key="5">
    <source>
        <dbReference type="ARBA" id="ARBA00023049"/>
    </source>
</evidence>
<dbReference type="GO" id="GO:0006508">
    <property type="term" value="P:proteolysis"/>
    <property type="evidence" value="ECO:0007669"/>
    <property type="project" value="UniProtKB-KW"/>
</dbReference>
<dbReference type="KEGG" id="sari:H5J25_11160"/>
<accession>A0A974S3J2</accession>
<evidence type="ECO:0000313" key="8">
    <source>
        <dbReference type="Proteomes" id="UP000595894"/>
    </source>
</evidence>
<feature type="domain" description="MPN" evidence="6">
    <location>
        <begin position="3"/>
        <end position="130"/>
    </location>
</feature>
<dbReference type="Gene3D" id="3.40.140.10">
    <property type="entry name" value="Cytidine Deaminase, domain 2"/>
    <property type="match status" value="1"/>
</dbReference>
<dbReference type="RefSeq" id="WP_202090991.1">
    <property type="nucleotide sequence ID" value="NZ_CP061035.1"/>
</dbReference>
<dbReference type="GO" id="GO:0008270">
    <property type="term" value="F:zinc ion binding"/>
    <property type="evidence" value="ECO:0007669"/>
    <property type="project" value="TreeGrafter"/>
</dbReference>
<evidence type="ECO:0000313" key="7">
    <source>
        <dbReference type="EMBL" id="QQV76105.1"/>
    </source>
</evidence>
<dbReference type="PROSITE" id="PS50249">
    <property type="entry name" value="MPN"/>
    <property type="match status" value="1"/>
</dbReference>
<evidence type="ECO:0000256" key="1">
    <source>
        <dbReference type="ARBA" id="ARBA00022670"/>
    </source>
</evidence>
<sequence length="130" mass="13527">MRLEISSTLLARLLADAAASPQAEICGLLFGSDRMIEAAETCANVASEPARRFEIDPVALFAAHRRARGGGAAVIGCYHSHPSGDPVPSVIDAESAMGDGAVWIILGGGEALAWRSGERGVFEPVELVVV</sequence>
<keyword evidence="4" id="KW-0862">Zinc</keyword>
<dbReference type="Pfam" id="PF14464">
    <property type="entry name" value="Prok-JAB"/>
    <property type="match status" value="1"/>
</dbReference>
<dbReference type="SUPFAM" id="SSF102712">
    <property type="entry name" value="JAB1/MPN domain"/>
    <property type="match status" value="1"/>
</dbReference>
<keyword evidence="5" id="KW-0482">Metalloprotease</keyword>
<dbReference type="Proteomes" id="UP000595894">
    <property type="component" value="Chromosome"/>
</dbReference>
<protein>
    <submittedName>
        <fullName evidence="7">M67 family metallopeptidase</fullName>
    </submittedName>
</protein>
<proteinExistence type="predicted"/>
<dbReference type="InterPro" id="IPR037518">
    <property type="entry name" value="MPN"/>
</dbReference>
<keyword evidence="3" id="KW-0378">Hydrolase</keyword>
<dbReference type="InterPro" id="IPR051929">
    <property type="entry name" value="VirAsm_ModProt"/>
</dbReference>
<dbReference type="AlphaFoldDB" id="A0A974S3J2"/>
<evidence type="ECO:0000256" key="3">
    <source>
        <dbReference type="ARBA" id="ARBA00022801"/>
    </source>
</evidence>
<dbReference type="PANTHER" id="PTHR34858">
    <property type="entry name" value="CYSO-CYSTEINE PEPTIDASE"/>
    <property type="match status" value="1"/>
</dbReference>
<dbReference type="EMBL" id="CP061035">
    <property type="protein sequence ID" value="QQV76105.1"/>
    <property type="molecule type" value="Genomic_DNA"/>
</dbReference>
<dbReference type="CDD" id="cd08070">
    <property type="entry name" value="MPN_like"/>
    <property type="match status" value="1"/>
</dbReference>
<name>A0A974S3J2_9SPHN</name>
<keyword evidence="2" id="KW-0479">Metal-binding</keyword>
<evidence type="ECO:0000256" key="2">
    <source>
        <dbReference type="ARBA" id="ARBA00022723"/>
    </source>
</evidence>
<evidence type="ECO:0000259" key="6">
    <source>
        <dbReference type="PROSITE" id="PS50249"/>
    </source>
</evidence>
<dbReference type="InterPro" id="IPR028090">
    <property type="entry name" value="JAB_dom_prok"/>
</dbReference>
<evidence type="ECO:0000256" key="4">
    <source>
        <dbReference type="ARBA" id="ARBA00022833"/>
    </source>
</evidence>
<gene>
    <name evidence="7" type="ORF">H5J25_11160</name>
</gene>
<keyword evidence="1" id="KW-0645">Protease</keyword>
<dbReference type="GO" id="GO:0008235">
    <property type="term" value="F:metalloexopeptidase activity"/>
    <property type="evidence" value="ECO:0007669"/>
    <property type="project" value="TreeGrafter"/>
</dbReference>